<feature type="domain" description="Amidohydrolase-related" evidence="2">
    <location>
        <begin position="81"/>
        <end position="399"/>
    </location>
</feature>
<dbReference type="SUPFAM" id="SSF51338">
    <property type="entry name" value="Composite domain of metallo-dependent hydrolases"/>
    <property type="match status" value="1"/>
</dbReference>
<dbReference type="Gene3D" id="3.20.20.140">
    <property type="entry name" value="Metal-dependent hydrolases"/>
    <property type="match status" value="1"/>
</dbReference>
<dbReference type="Proteomes" id="UP000474718">
    <property type="component" value="Unassembled WGS sequence"/>
</dbReference>
<evidence type="ECO:0000256" key="1">
    <source>
        <dbReference type="SAM" id="MobiDB-lite"/>
    </source>
</evidence>
<dbReference type="Pfam" id="PF01979">
    <property type="entry name" value="Amidohydro_1"/>
    <property type="match status" value="1"/>
</dbReference>
<keyword evidence="4" id="KW-1185">Reference proteome</keyword>
<reference evidence="3 4" key="1">
    <citation type="journal article" date="2019" name="Nat. Med.">
        <title>A library of human gut bacterial isolates paired with longitudinal multiomics data enables mechanistic microbiome research.</title>
        <authorList>
            <person name="Poyet M."/>
            <person name="Groussin M."/>
            <person name="Gibbons S.M."/>
            <person name="Avila-Pacheco J."/>
            <person name="Jiang X."/>
            <person name="Kearney S.M."/>
            <person name="Perrotta A.R."/>
            <person name="Berdy B."/>
            <person name="Zhao S."/>
            <person name="Lieberman T.D."/>
            <person name="Swanson P.K."/>
            <person name="Smith M."/>
            <person name="Roesemann S."/>
            <person name="Alexander J.E."/>
            <person name="Rich S.A."/>
            <person name="Livny J."/>
            <person name="Vlamakis H."/>
            <person name="Clish C."/>
            <person name="Bullock K."/>
            <person name="Deik A."/>
            <person name="Scott J."/>
            <person name="Pierce K.A."/>
            <person name="Xavier R.J."/>
            <person name="Alm E.J."/>
        </authorList>
    </citation>
    <scope>NUCLEOTIDE SEQUENCE [LARGE SCALE GENOMIC DNA]</scope>
    <source>
        <strain evidence="3 4">BIOML-A2</strain>
    </source>
</reference>
<proteinExistence type="predicted"/>
<evidence type="ECO:0000313" key="3">
    <source>
        <dbReference type="EMBL" id="MZL68883.1"/>
    </source>
</evidence>
<accession>A0ABW9WTM8</accession>
<dbReference type="InterPro" id="IPR006680">
    <property type="entry name" value="Amidohydro-rel"/>
</dbReference>
<protein>
    <submittedName>
        <fullName evidence="3">Amidohydrolase family protein</fullName>
    </submittedName>
</protein>
<feature type="compositionally biased region" description="Basic residues" evidence="1">
    <location>
        <begin position="1"/>
        <end position="11"/>
    </location>
</feature>
<gene>
    <name evidence="3" type="ORF">GT747_03720</name>
</gene>
<dbReference type="PANTHER" id="PTHR43135:SF3">
    <property type="entry name" value="ALPHA-D-RIBOSE 1-METHYLPHOSPHONATE 5-TRIPHOSPHATE DIPHOSPHATASE"/>
    <property type="match status" value="1"/>
</dbReference>
<sequence>MQPPPHKRGGKSHANTAKTRNHSKGGESVLIIENGRVFPMCEDPIENGCVLIEEGKILRVDTHCTAKERAGATVLDAGGGWVLPGIIEAHCHLGISEEKTGLQGDDCNETTDPITPYLRAVDAINPMDAAFHNAVRAGITGAMIGPGSSNVVGGQFAFLKTDGRSVDEMVVLAPAAMKVAFGENPKTNYSGQSKMPATRMSIAGMLREELTAARAYLAKKEAAQKSGDGFDEDFRKECWLPVLRREIPLKAHAHRADDILTAIRIAREFGLRLTLDHCTEGHLIARQVKASGFPAIVGPSIASRNKVEVQYADFKTAGLLADEGVTVAITTDHPISLLQYLPIYAGIAAREGLGVMRALRAITCDAAAICGVDDRLGTLEPGKDADIAVFSGNPMEVFTETLYTLIGGEVLYDHRQERQDTTQGGRKNG</sequence>
<dbReference type="InterPro" id="IPR011059">
    <property type="entry name" value="Metal-dep_hydrolase_composite"/>
</dbReference>
<evidence type="ECO:0000259" key="2">
    <source>
        <dbReference type="Pfam" id="PF01979"/>
    </source>
</evidence>
<dbReference type="PANTHER" id="PTHR43135">
    <property type="entry name" value="ALPHA-D-RIBOSE 1-METHYLPHOSPHONATE 5-TRIPHOSPHATE DIPHOSPHATASE"/>
    <property type="match status" value="1"/>
</dbReference>
<feature type="region of interest" description="Disordered" evidence="1">
    <location>
        <begin position="1"/>
        <end position="28"/>
    </location>
</feature>
<name>A0ABW9WTM8_9FIRM</name>
<dbReference type="InterPro" id="IPR051781">
    <property type="entry name" value="Metallo-dep_Hydrolase"/>
</dbReference>
<organism evidence="3 4">
    <name type="scientific">Bittarella massiliensis</name>
    <name type="common">ex Durand et al. 2017</name>
    <dbReference type="NCBI Taxonomy" id="1720313"/>
    <lineage>
        <taxon>Bacteria</taxon>
        <taxon>Bacillati</taxon>
        <taxon>Bacillota</taxon>
        <taxon>Clostridia</taxon>
        <taxon>Eubacteriales</taxon>
        <taxon>Oscillospiraceae</taxon>
        <taxon>Bittarella (ex Durand et al. 2017)</taxon>
    </lineage>
</organism>
<evidence type="ECO:0000313" key="4">
    <source>
        <dbReference type="Proteomes" id="UP000474718"/>
    </source>
</evidence>
<dbReference type="EMBL" id="WWVX01000002">
    <property type="protein sequence ID" value="MZL68883.1"/>
    <property type="molecule type" value="Genomic_DNA"/>
</dbReference>
<dbReference type="InterPro" id="IPR032466">
    <property type="entry name" value="Metal_Hydrolase"/>
</dbReference>
<dbReference type="CDD" id="cd01309">
    <property type="entry name" value="Met_dep_hydrolase_C"/>
    <property type="match status" value="1"/>
</dbReference>
<dbReference type="SUPFAM" id="SSF51556">
    <property type="entry name" value="Metallo-dependent hydrolases"/>
    <property type="match status" value="1"/>
</dbReference>
<comment type="caution">
    <text evidence="3">The sequence shown here is derived from an EMBL/GenBank/DDBJ whole genome shotgun (WGS) entry which is preliminary data.</text>
</comment>